<dbReference type="EC" id="2.3.1.-" evidence="1"/>
<evidence type="ECO:0000313" key="1">
    <source>
        <dbReference type="EMBL" id="EUA11100.1"/>
    </source>
</evidence>
<sequence>MRGGALGHLHEGALTDAAAVDKVVDAAVTSVAARRGITVTLPSSGGGAATVDAAALSEFTEQITGRDGVLASAARLVLNQLGLDDPVTVAPRQPTPN</sequence>
<proteinExistence type="predicted"/>
<name>X7YXE9_MYCXE</name>
<dbReference type="EMBL" id="JAOB01000086">
    <property type="protein sequence ID" value="EUA11100.1"/>
    <property type="molecule type" value="Genomic_DNA"/>
</dbReference>
<dbReference type="GO" id="GO:0016746">
    <property type="term" value="F:acyltransferase activity"/>
    <property type="evidence" value="ECO:0007669"/>
    <property type="project" value="UniProtKB-KW"/>
</dbReference>
<dbReference type="PATRIC" id="fig|1299334.3.peg.9055"/>
<dbReference type="AlphaFoldDB" id="X7YXE9"/>
<organism evidence="1">
    <name type="scientific">Mycobacterium xenopi 4042</name>
    <dbReference type="NCBI Taxonomy" id="1299334"/>
    <lineage>
        <taxon>Bacteria</taxon>
        <taxon>Bacillati</taxon>
        <taxon>Actinomycetota</taxon>
        <taxon>Actinomycetes</taxon>
        <taxon>Mycobacteriales</taxon>
        <taxon>Mycobacteriaceae</taxon>
        <taxon>Mycobacterium</taxon>
    </lineage>
</organism>
<reference evidence="1" key="1">
    <citation type="submission" date="2014-01" db="EMBL/GenBank/DDBJ databases">
        <authorList>
            <person name="Brown-Elliot B."/>
            <person name="Wallace R."/>
            <person name="Lenaerts A."/>
            <person name="Ordway D."/>
            <person name="DeGroote M.A."/>
            <person name="Parker T."/>
            <person name="Sizemore C."/>
            <person name="Tallon L.J."/>
            <person name="Sadzewicz L.K."/>
            <person name="Sengamalay N."/>
            <person name="Fraser C.M."/>
            <person name="Hine E."/>
            <person name="Shefchek K.A."/>
            <person name="Das S.P."/>
            <person name="Tettelin H."/>
        </authorList>
    </citation>
    <scope>NUCLEOTIDE SEQUENCE [LARGE SCALE GENOMIC DNA]</scope>
    <source>
        <strain evidence="1">4042</strain>
    </source>
</reference>
<keyword evidence="1" id="KW-0012">Acyltransferase</keyword>
<gene>
    <name evidence="1" type="ORF">I553_3328</name>
</gene>
<accession>X7YXE9</accession>
<comment type="caution">
    <text evidence="1">The sequence shown here is derived from an EMBL/GenBank/DDBJ whole genome shotgun (WGS) entry which is preliminary data.</text>
</comment>
<protein>
    <submittedName>
        <fullName evidence="1">Fatty-acid synthase domain protein</fullName>
        <ecNumber evidence="1">2.3.1.-</ecNumber>
    </submittedName>
</protein>
<keyword evidence="1" id="KW-0808">Transferase</keyword>